<evidence type="ECO:0000256" key="4">
    <source>
        <dbReference type="ARBA" id="ARBA00022692"/>
    </source>
</evidence>
<evidence type="ECO:0000256" key="3">
    <source>
        <dbReference type="ARBA" id="ARBA00022554"/>
    </source>
</evidence>
<feature type="transmembrane region" description="Helical" evidence="10">
    <location>
        <begin position="348"/>
        <end position="369"/>
    </location>
</feature>
<dbReference type="SUPFAM" id="SSF52540">
    <property type="entry name" value="P-loop containing nucleoside triphosphate hydrolases"/>
    <property type="match status" value="1"/>
</dbReference>
<evidence type="ECO:0000256" key="10">
    <source>
        <dbReference type="SAM" id="Phobius"/>
    </source>
</evidence>
<keyword evidence="8 10" id="KW-1133">Transmembrane helix</keyword>
<dbReference type="GO" id="GO:0005774">
    <property type="term" value="C:vacuolar membrane"/>
    <property type="evidence" value="ECO:0007669"/>
    <property type="project" value="UniProtKB-SubCell"/>
</dbReference>
<evidence type="ECO:0000256" key="9">
    <source>
        <dbReference type="ARBA" id="ARBA00023136"/>
    </source>
</evidence>
<feature type="transmembrane region" description="Helical" evidence="10">
    <location>
        <begin position="248"/>
        <end position="267"/>
    </location>
</feature>
<dbReference type="Gene3D" id="1.20.1560.10">
    <property type="entry name" value="ABC transporter type 1, transmembrane domain"/>
    <property type="match status" value="1"/>
</dbReference>
<dbReference type="GO" id="GO:0140359">
    <property type="term" value="F:ABC-type transporter activity"/>
    <property type="evidence" value="ECO:0007669"/>
    <property type="project" value="InterPro"/>
</dbReference>
<reference evidence="12" key="1">
    <citation type="submission" date="2020-11" db="EMBL/GenBank/DDBJ databases">
        <authorList>
            <person name="Tran Van P."/>
        </authorList>
    </citation>
    <scope>NUCLEOTIDE SEQUENCE</scope>
</reference>
<dbReference type="Pfam" id="PF00005">
    <property type="entry name" value="ABC_tran"/>
    <property type="match status" value="1"/>
</dbReference>
<feature type="transmembrane region" description="Helical" evidence="10">
    <location>
        <begin position="59"/>
        <end position="78"/>
    </location>
</feature>
<evidence type="ECO:0000313" key="13">
    <source>
        <dbReference type="Proteomes" id="UP000759131"/>
    </source>
</evidence>
<keyword evidence="2" id="KW-0813">Transport</keyword>
<feature type="transmembrane region" description="Helical" evidence="10">
    <location>
        <begin position="474"/>
        <end position="495"/>
    </location>
</feature>
<dbReference type="InterPro" id="IPR027417">
    <property type="entry name" value="P-loop_NTPase"/>
</dbReference>
<evidence type="ECO:0000256" key="6">
    <source>
        <dbReference type="ARBA" id="ARBA00022741"/>
    </source>
</evidence>
<dbReference type="CDD" id="cd18595">
    <property type="entry name" value="ABC_6TM_MRP1_2_3_6_D1_like"/>
    <property type="match status" value="1"/>
</dbReference>
<dbReference type="PROSITE" id="PS50929">
    <property type="entry name" value="ABC_TM1F"/>
    <property type="match status" value="1"/>
</dbReference>
<dbReference type="GO" id="GO:0005524">
    <property type="term" value="F:ATP binding"/>
    <property type="evidence" value="ECO:0007669"/>
    <property type="project" value="UniProtKB-KW"/>
</dbReference>
<dbReference type="AlphaFoldDB" id="A0A7R9KDT9"/>
<dbReference type="InterPro" id="IPR036640">
    <property type="entry name" value="ABC1_TM_sf"/>
</dbReference>
<dbReference type="PANTHER" id="PTHR24223">
    <property type="entry name" value="ATP-BINDING CASSETTE SUB-FAMILY C"/>
    <property type="match status" value="1"/>
</dbReference>
<dbReference type="EMBL" id="CAJPIZ010000455">
    <property type="protein sequence ID" value="CAG2101475.1"/>
    <property type="molecule type" value="Genomic_DNA"/>
</dbReference>
<protein>
    <recommendedName>
        <fullName evidence="11">ABC transmembrane type-1 domain-containing protein</fullName>
    </recommendedName>
</protein>
<dbReference type="InterPro" id="IPR003439">
    <property type="entry name" value="ABC_transporter-like_ATP-bd"/>
</dbReference>
<evidence type="ECO:0000256" key="7">
    <source>
        <dbReference type="ARBA" id="ARBA00022840"/>
    </source>
</evidence>
<keyword evidence="13" id="KW-1185">Reference proteome</keyword>
<dbReference type="Gene3D" id="3.40.50.300">
    <property type="entry name" value="P-loop containing nucleotide triphosphate hydrolases"/>
    <property type="match status" value="1"/>
</dbReference>
<dbReference type="OrthoDB" id="6426715at2759"/>
<dbReference type="Pfam" id="PF00664">
    <property type="entry name" value="ABC_membrane"/>
    <property type="match status" value="1"/>
</dbReference>
<evidence type="ECO:0000256" key="1">
    <source>
        <dbReference type="ARBA" id="ARBA00004128"/>
    </source>
</evidence>
<dbReference type="InterPro" id="IPR011527">
    <property type="entry name" value="ABC1_TM_dom"/>
</dbReference>
<comment type="subcellular location">
    <subcellularLocation>
        <location evidence="1">Vacuole membrane</location>
        <topology evidence="1">Multi-pass membrane protein</topology>
    </subcellularLocation>
</comment>
<sequence length="619" mass="69343">DSQISWNTTRPKFSACIAETAFTWIPSLFLWICLPVVIADMFRTRRPAIAWNAYNSARMATALTLSVVTVVDFILCMIRQFKSDDTPAVSYLISTAMYSWLILFIINSFADRLPEDNYTDKLGGQSRSRVCPKERASFPQKLIFEWITGLILKGWKNPLTSADLWAVRREDRCRKVYGEFSSIWKGTKLVEELTAEDDERVVSELSGKSGDINILKLVADVVQLANPMIMKLLIAFTTDPLEPDWHGYMYACLLIFTNIFQSLINGYQSQRMAVLGMRIRTCLISAVYRKSLVLSNHSKTATTSGEIVNLMAVDAQRFVDMLPYLSFLWTAPVQVGISLYLLYNEMGYATFGGLVVMLMLIPINGYVSAKIQKIQTKQMKLKDERVRGLNEILGGIKVLKLYGWEEAFVDNILAIRRRELNLIRKSGLISGVTVVLAGITPFLVALVTFGIYIAMGNTLDAQKAFVSIALFNLLRIPLTIVPNMVTSLILTLVSVKRLDKFLNFSELMGYVNRNKDQKEVIKVENASFTWERVEDVVDGGLKPTLDKINLKVMKGKFVAVVGNVGSGKSSLLSALLGDMEICSGSVNINGNSELAYVPQQAWIQNATLKDNILVPFTNK</sequence>
<keyword evidence="6" id="KW-0547">Nucleotide-binding</keyword>
<dbReference type="SUPFAM" id="SSF90123">
    <property type="entry name" value="ABC transporter transmembrane region"/>
    <property type="match status" value="1"/>
</dbReference>
<dbReference type="PANTHER" id="PTHR24223:SF443">
    <property type="entry name" value="MULTIDRUG-RESISTANCE LIKE PROTEIN 1, ISOFORM I"/>
    <property type="match status" value="1"/>
</dbReference>
<evidence type="ECO:0000256" key="2">
    <source>
        <dbReference type="ARBA" id="ARBA00022448"/>
    </source>
</evidence>
<proteinExistence type="predicted"/>
<feature type="domain" description="ABC transmembrane type-1" evidence="11">
    <location>
        <begin position="214"/>
        <end position="490"/>
    </location>
</feature>
<dbReference type="InterPro" id="IPR050173">
    <property type="entry name" value="ABC_transporter_C-like"/>
</dbReference>
<keyword evidence="7" id="KW-0067">ATP-binding</keyword>
<keyword evidence="5" id="KW-0677">Repeat</keyword>
<organism evidence="12">
    <name type="scientific">Medioppia subpectinata</name>
    <dbReference type="NCBI Taxonomy" id="1979941"/>
    <lineage>
        <taxon>Eukaryota</taxon>
        <taxon>Metazoa</taxon>
        <taxon>Ecdysozoa</taxon>
        <taxon>Arthropoda</taxon>
        <taxon>Chelicerata</taxon>
        <taxon>Arachnida</taxon>
        <taxon>Acari</taxon>
        <taxon>Acariformes</taxon>
        <taxon>Sarcoptiformes</taxon>
        <taxon>Oribatida</taxon>
        <taxon>Brachypylina</taxon>
        <taxon>Oppioidea</taxon>
        <taxon>Oppiidae</taxon>
        <taxon>Medioppia</taxon>
    </lineage>
</organism>
<evidence type="ECO:0000256" key="8">
    <source>
        <dbReference type="ARBA" id="ARBA00022989"/>
    </source>
</evidence>
<evidence type="ECO:0000259" key="11">
    <source>
        <dbReference type="PROSITE" id="PS50929"/>
    </source>
</evidence>
<dbReference type="FunFam" id="1.20.1560.10:FF:000020">
    <property type="entry name" value="ABC metal ion transporter"/>
    <property type="match status" value="1"/>
</dbReference>
<keyword evidence="3" id="KW-0926">Vacuole</keyword>
<feature type="non-terminal residue" evidence="12">
    <location>
        <position position="1"/>
    </location>
</feature>
<keyword evidence="4 10" id="KW-0812">Transmembrane</keyword>
<keyword evidence="9 10" id="KW-0472">Membrane</keyword>
<evidence type="ECO:0000313" key="12">
    <source>
        <dbReference type="EMBL" id="CAD7621045.1"/>
    </source>
</evidence>
<feature type="transmembrane region" description="Helical" evidence="10">
    <location>
        <begin position="90"/>
        <end position="110"/>
    </location>
</feature>
<gene>
    <name evidence="12" type="ORF">OSB1V03_LOCUS1522</name>
</gene>
<evidence type="ECO:0000256" key="5">
    <source>
        <dbReference type="ARBA" id="ARBA00022737"/>
    </source>
</evidence>
<name>A0A7R9KDT9_9ACAR</name>
<accession>A0A7R9KDT9</accession>
<dbReference type="EMBL" id="OC855030">
    <property type="protein sequence ID" value="CAD7621045.1"/>
    <property type="molecule type" value="Genomic_DNA"/>
</dbReference>
<dbReference type="GO" id="GO:0016887">
    <property type="term" value="F:ATP hydrolysis activity"/>
    <property type="evidence" value="ECO:0007669"/>
    <property type="project" value="InterPro"/>
</dbReference>
<dbReference type="Proteomes" id="UP000759131">
    <property type="component" value="Unassembled WGS sequence"/>
</dbReference>
<dbReference type="GO" id="GO:0000323">
    <property type="term" value="C:lytic vacuole"/>
    <property type="evidence" value="ECO:0007669"/>
    <property type="project" value="UniProtKB-ARBA"/>
</dbReference>
<feature type="transmembrane region" description="Helical" evidence="10">
    <location>
        <begin position="427"/>
        <end position="454"/>
    </location>
</feature>
<feature type="transmembrane region" description="Helical" evidence="10">
    <location>
        <begin position="21"/>
        <end position="39"/>
    </location>
</feature>
<feature type="transmembrane region" description="Helical" evidence="10">
    <location>
        <begin position="321"/>
        <end position="342"/>
    </location>
</feature>